<comment type="catalytic activity">
    <reaction evidence="1">
        <text>ATP + protein L-histidine = ADP + protein N-phospho-L-histidine.</text>
        <dbReference type="EC" id="2.7.13.3"/>
    </reaction>
</comment>
<dbReference type="CDD" id="cd00082">
    <property type="entry name" value="HisKA"/>
    <property type="match status" value="1"/>
</dbReference>
<dbReference type="GO" id="GO:0016301">
    <property type="term" value="F:kinase activity"/>
    <property type="evidence" value="ECO:0007669"/>
    <property type="project" value="UniProtKB-KW"/>
</dbReference>
<dbReference type="SUPFAM" id="SSF55874">
    <property type="entry name" value="ATPase domain of HSP90 chaperone/DNA topoisomerase II/histidine kinase"/>
    <property type="match status" value="1"/>
</dbReference>
<sequence>MGAPSVRLWHRVLRDPSIRTRVTVRAVLFALLLVIPLYLVAMLLVTVEARHSLESRVARRARMVAEMARAGQLDPRIVTRPGALVQVVDLTGRVVAVSDAMRGRPPVRFAVPRGLDNRVDGISCHVSAPGGRCFQVVALRVHDGRRELVVYALQRTRPWLPTPGLAALTALMIPLAAGLIGLGAWRATGRALRPVDAIRRDLDEITATDLERRVPEPSREDEIHALARSINQTLDRLERAVARQRAFISDISHELRSPLTGLRTELELARYDPHGADLGETTDAMLHNADRLEQVLNDLLALARLESDQGLRTEPLDLHEIADQEVLRRPRRTKVSVVGDAPVVVRAGRLELARVLTNLIDNADRHAASEVTVKVGEHEDHAVVEVVDDGGGILPEDRERVFDRFTRLAEARHKDAGGTGLGLAISRDIIEAHGGTLTITDRSDGEEGACFVLRLPKGDPKDGAGP</sequence>
<evidence type="ECO:0000256" key="4">
    <source>
        <dbReference type="ARBA" id="ARBA00022553"/>
    </source>
</evidence>
<dbReference type="EMBL" id="JBHSIT010000008">
    <property type="protein sequence ID" value="MFC4911052.1"/>
    <property type="molecule type" value="Genomic_DNA"/>
</dbReference>
<dbReference type="Pfam" id="PF00672">
    <property type="entry name" value="HAMP"/>
    <property type="match status" value="1"/>
</dbReference>
<reference evidence="15" key="1">
    <citation type="journal article" date="2019" name="Int. J. Syst. Evol. Microbiol.">
        <title>The Global Catalogue of Microorganisms (GCM) 10K type strain sequencing project: providing services to taxonomists for standard genome sequencing and annotation.</title>
        <authorList>
            <consortium name="The Broad Institute Genomics Platform"/>
            <consortium name="The Broad Institute Genome Sequencing Center for Infectious Disease"/>
            <person name="Wu L."/>
            <person name="Ma J."/>
        </authorList>
    </citation>
    <scope>NUCLEOTIDE SEQUENCE [LARGE SCALE GENOMIC DNA]</scope>
    <source>
        <strain evidence="15">KLKA75</strain>
    </source>
</reference>
<evidence type="ECO:0000256" key="9">
    <source>
        <dbReference type="ARBA" id="ARBA00023012"/>
    </source>
</evidence>
<gene>
    <name evidence="14" type="ORF">ACFPCY_27340</name>
</gene>
<dbReference type="PROSITE" id="PS50885">
    <property type="entry name" value="HAMP"/>
    <property type="match status" value="1"/>
</dbReference>
<dbReference type="CDD" id="cd00075">
    <property type="entry name" value="HATPase"/>
    <property type="match status" value="1"/>
</dbReference>
<dbReference type="InterPro" id="IPR003661">
    <property type="entry name" value="HisK_dim/P_dom"/>
</dbReference>
<dbReference type="Gene3D" id="3.30.565.10">
    <property type="entry name" value="Histidine kinase-like ATPase, C-terminal domain"/>
    <property type="match status" value="1"/>
</dbReference>
<keyword evidence="15" id="KW-1185">Reference proteome</keyword>
<dbReference type="Pfam" id="PF02518">
    <property type="entry name" value="HATPase_c"/>
    <property type="match status" value="1"/>
</dbReference>
<evidence type="ECO:0000256" key="7">
    <source>
        <dbReference type="ARBA" id="ARBA00022777"/>
    </source>
</evidence>
<dbReference type="InterPro" id="IPR005467">
    <property type="entry name" value="His_kinase_dom"/>
</dbReference>
<comment type="caution">
    <text evidence="14">The sequence shown here is derived from an EMBL/GenBank/DDBJ whole genome shotgun (WGS) entry which is preliminary data.</text>
</comment>
<dbReference type="Gene3D" id="1.10.287.130">
    <property type="match status" value="1"/>
</dbReference>
<dbReference type="PANTHER" id="PTHR45436:SF5">
    <property type="entry name" value="SENSOR HISTIDINE KINASE TRCS"/>
    <property type="match status" value="1"/>
</dbReference>
<dbReference type="PANTHER" id="PTHR45436">
    <property type="entry name" value="SENSOR HISTIDINE KINASE YKOH"/>
    <property type="match status" value="1"/>
</dbReference>
<feature type="transmembrane region" description="Helical" evidence="11">
    <location>
        <begin position="26"/>
        <end position="47"/>
    </location>
</feature>
<evidence type="ECO:0000256" key="5">
    <source>
        <dbReference type="ARBA" id="ARBA00022679"/>
    </source>
</evidence>
<evidence type="ECO:0000256" key="10">
    <source>
        <dbReference type="ARBA" id="ARBA00023136"/>
    </source>
</evidence>
<organism evidence="14 15">
    <name type="scientific">Actinomadura gamaensis</name>
    <dbReference type="NCBI Taxonomy" id="1763541"/>
    <lineage>
        <taxon>Bacteria</taxon>
        <taxon>Bacillati</taxon>
        <taxon>Actinomycetota</taxon>
        <taxon>Actinomycetes</taxon>
        <taxon>Streptosporangiales</taxon>
        <taxon>Thermomonosporaceae</taxon>
        <taxon>Actinomadura</taxon>
    </lineage>
</organism>
<evidence type="ECO:0000256" key="3">
    <source>
        <dbReference type="ARBA" id="ARBA00012438"/>
    </source>
</evidence>
<keyword evidence="7 14" id="KW-0418">Kinase</keyword>
<keyword evidence="10 11" id="KW-0472">Membrane</keyword>
<dbReference type="SMART" id="SM00304">
    <property type="entry name" value="HAMP"/>
    <property type="match status" value="1"/>
</dbReference>
<evidence type="ECO:0000313" key="15">
    <source>
        <dbReference type="Proteomes" id="UP001595872"/>
    </source>
</evidence>
<keyword evidence="6 11" id="KW-0812">Transmembrane</keyword>
<dbReference type="SMART" id="SM00387">
    <property type="entry name" value="HATPase_c"/>
    <property type="match status" value="1"/>
</dbReference>
<proteinExistence type="predicted"/>
<dbReference type="Proteomes" id="UP001595872">
    <property type="component" value="Unassembled WGS sequence"/>
</dbReference>
<dbReference type="PROSITE" id="PS50109">
    <property type="entry name" value="HIS_KIN"/>
    <property type="match status" value="1"/>
</dbReference>
<evidence type="ECO:0000256" key="1">
    <source>
        <dbReference type="ARBA" id="ARBA00000085"/>
    </source>
</evidence>
<dbReference type="PRINTS" id="PR00344">
    <property type="entry name" value="BCTRLSENSOR"/>
</dbReference>
<keyword evidence="4" id="KW-0597">Phosphoprotein</keyword>
<evidence type="ECO:0000256" key="6">
    <source>
        <dbReference type="ARBA" id="ARBA00022692"/>
    </source>
</evidence>
<keyword evidence="5" id="KW-0808">Transferase</keyword>
<dbReference type="SUPFAM" id="SSF158472">
    <property type="entry name" value="HAMP domain-like"/>
    <property type="match status" value="1"/>
</dbReference>
<dbReference type="SMART" id="SM00388">
    <property type="entry name" value="HisKA"/>
    <property type="match status" value="1"/>
</dbReference>
<dbReference type="InterPro" id="IPR036890">
    <property type="entry name" value="HATPase_C_sf"/>
</dbReference>
<evidence type="ECO:0000256" key="8">
    <source>
        <dbReference type="ARBA" id="ARBA00022989"/>
    </source>
</evidence>
<evidence type="ECO:0000259" key="12">
    <source>
        <dbReference type="PROSITE" id="PS50109"/>
    </source>
</evidence>
<dbReference type="InterPro" id="IPR003594">
    <property type="entry name" value="HATPase_dom"/>
</dbReference>
<evidence type="ECO:0000313" key="14">
    <source>
        <dbReference type="EMBL" id="MFC4911052.1"/>
    </source>
</evidence>
<feature type="transmembrane region" description="Helical" evidence="11">
    <location>
        <begin position="165"/>
        <end position="185"/>
    </location>
</feature>
<name>A0ABV9U3V6_9ACTN</name>
<keyword evidence="9" id="KW-0902">Two-component regulatory system</keyword>
<dbReference type="Pfam" id="PF00512">
    <property type="entry name" value="HisKA"/>
    <property type="match status" value="1"/>
</dbReference>
<accession>A0ABV9U3V6</accession>
<dbReference type="InterPro" id="IPR004358">
    <property type="entry name" value="Sig_transdc_His_kin-like_C"/>
</dbReference>
<dbReference type="InterPro" id="IPR036097">
    <property type="entry name" value="HisK_dim/P_sf"/>
</dbReference>
<dbReference type="InterPro" id="IPR003660">
    <property type="entry name" value="HAMP_dom"/>
</dbReference>
<evidence type="ECO:0000256" key="11">
    <source>
        <dbReference type="SAM" id="Phobius"/>
    </source>
</evidence>
<dbReference type="InterPro" id="IPR050428">
    <property type="entry name" value="TCS_sensor_his_kinase"/>
</dbReference>
<dbReference type="EC" id="2.7.13.3" evidence="3"/>
<evidence type="ECO:0000256" key="2">
    <source>
        <dbReference type="ARBA" id="ARBA00004236"/>
    </source>
</evidence>
<feature type="domain" description="Histidine kinase" evidence="12">
    <location>
        <begin position="250"/>
        <end position="459"/>
    </location>
</feature>
<feature type="domain" description="HAMP" evidence="13">
    <location>
        <begin position="189"/>
        <end position="242"/>
    </location>
</feature>
<dbReference type="RefSeq" id="WP_378259698.1">
    <property type="nucleotide sequence ID" value="NZ_JBHSIT010000008.1"/>
</dbReference>
<keyword evidence="8 11" id="KW-1133">Transmembrane helix</keyword>
<dbReference type="SUPFAM" id="SSF47384">
    <property type="entry name" value="Homodimeric domain of signal transducing histidine kinase"/>
    <property type="match status" value="1"/>
</dbReference>
<dbReference type="CDD" id="cd06225">
    <property type="entry name" value="HAMP"/>
    <property type="match status" value="1"/>
</dbReference>
<comment type="subcellular location">
    <subcellularLocation>
        <location evidence="2">Cell membrane</location>
    </subcellularLocation>
</comment>
<evidence type="ECO:0000259" key="13">
    <source>
        <dbReference type="PROSITE" id="PS50885"/>
    </source>
</evidence>
<protein>
    <recommendedName>
        <fullName evidence="3">histidine kinase</fullName>
        <ecNumber evidence="3">2.7.13.3</ecNumber>
    </recommendedName>
</protein>